<reference evidence="3" key="2">
    <citation type="submission" date="2020-06" db="EMBL/GenBank/DDBJ databases">
        <authorList>
            <person name="Sheffer M."/>
        </authorList>
    </citation>
    <scope>NUCLEOTIDE SEQUENCE</scope>
</reference>
<organism evidence="3 4">
    <name type="scientific">Argiope bruennichi</name>
    <name type="common">Wasp spider</name>
    <name type="synonym">Aranea bruennichi</name>
    <dbReference type="NCBI Taxonomy" id="94029"/>
    <lineage>
        <taxon>Eukaryota</taxon>
        <taxon>Metazoa</taxon>
        <taxon>Ecdysozoa</taxon>
        <taxon>Arthropoda</taxon>
        <taxon>Chelicerata</taxon>
        <taxon>Arachnida</taxon>
        <taxon>Araneae</taxon>
        <taxon>Araneomorphae</taxon>
        <taxon>Entelegynae</taxon>
        <taxon>Araneoidea</taxon>
        <taxon>Araneidae</taxon>
        <taxon>Argiope</taxon>
    </lineage>
</organism>
<evidence type="ECO:0000256" key="1">
    <source>
        <dbReference type="SAM" id="MobiDB-lite"/>
    </source>
</evidence>
<accession>A0A8T0FH55</accession>
<feature type="region of interest" description="Disordered" evidence="1">
    <location>
        <begin position="1"/>
        <end position="135"/>
    </location>
</feature>
<dbReference type="InterPro" id="IPR001496">
    <property type="entry name" value="SOCS_box"/>
</dbReference>
<sequence>MEPHHSRPSRLEKQEEFEVEEEGQGFMLLSPVTIQIEDRGGNQGDEDQDDKNKDSPYACDADDDSSSPSGKASNPDLSPDTMDRLTENKPERRKTQSKGATNKIRLGNQSSSQGSTESSSASGLSRDSSTETYTDSSGIDLQQFIVDTLHKNQKDRLMLLKVEQDLTSLIKDNKPDSRFQDFIRDELLPEEPKKSILKRDSISFEEGKETPALSNKATRTFGGSLKADENKASLAPTKSTRPVMTKASSFGGISVLSRENSAGRNITPRITKAESFNVTTISSSPVPRINDAPFDSQEDASETSESPVDSVSCTTVTLQGATCQFSSVIISSDQTFPVVSGQPCEIQVPYIQALQDAGNQTATWQSGNKDVSKDFISAPAVEQPLTWPYSTGTDILFPGVFINPQAGYSRVAFSTGQPLSVSTADQVPTTIGHITSGTAPSSSTQSLQRPQTSSLQSQVQQPHTTVNTSSPTIFYVPYISQVPSSVSHPSSLAPVQSIRPQAQSAPFITEPRPLVLFPVCYLQHNSNIQPVRHAFQTSTSPSSQCPSQSSRLHVTNVEVKNHASTVTSHLLTVPKIFEWIRFRGSSGINDLCLVGPPMQQHLGPLLLPQPPSIARFPRASISHHSPSRPPKTRKHRSKASTLSSTTLASQSIFEGEGKRVLKVEGLPADMKRCDVEHYLESVTDIGAKIYFLSAESLKIIDETTDFIVSCSKHIVLAVFDTDTAAQNALLKLRIPPFRIPYPFRDATKEQNSVVIKPTNGDFLHNYKNSSDLHIGVTDSTGFIYEYDVNGITRSKNQSWLQSLPIKVLDRMNSSLKYHWDEVLYSVYNQNSWTAERYDSEDHNCYSFVLTFLKSLCLQELQPFLCNKTIFCQQFVSPQARIAANHLFRYMPNKIVNDFIDCMHPRFNASNFITECLKKVNFYRWVLLSEPNPERLRNILYQVYQVGRRSQCVHWIDEFLITCILHVSLKYVEEILKFINSPSLNQEFYSTVSAVVFSMRRTQNNSNLQNALRRRSLRRRTLLLHLFWNYLMLNLHTYTNEERAPVDVSVFYKGLRLFWDSVPDSFLSFEEIKTVFIESVDLKVIGDVASFYSKAIDEFHAVVEPRPLQHYCRTAIRRRLWERDQWLPEGIRKTRLPPKLQSYLNLNPI</sequence>
<gene>
    <name evidence="3" type="ORF">HNY73_005600</name>
</gene>
<dbReference type="InterPro" id="IPR053921">
    <property type="entry name" value="MKRN2OS-like_C"/>
</dbReference>
<feature type="compositionally biased region" description="Low complexity" evidence="1">
    <location>
        <begin position="66"/>
        <end position="76"/>
    </location>
</feature>
<proteinExistence type="predicted"/>
<comment type="caution">
    <text evidence="3">The sequence shown here is derived from an EMBL/GenBank/DDBJ whole genome shotgun (WGS) entry which is preliminary data.</text>
</comment>
<dbReference type="InterPro" id="IPR036036">
    <property type="entry name" value="SOCS_box-like_dom_sf"/>
</dbReference>
<dbReference type="GO" id="GO:0035556">
    <property type="term" value="P:intracellular signal transduction"/>
    <property type="evidence" value="ECO:0007669"/>
    <property type="project" value="InterPro"/>
</dbReference>
<evidence type="ECO:0000313" key="3">
    <source>
        <dbReference type="EMBL" id="KAF8790604.1"/>
    </source>
</evidence>
<evidence type="ECO:0000313" key="4">
    <source>
        <dbReference type="Proteomes" id="UP000807504"/>
    </source>
</evidence>
<name>A0A8T0FH55_ARGBR</name>
<dbReference type="GO" id="GO:0003676">
    <property type="term" value="F:nucleic acid binding"/>
    <property type="evidence" value="ECO:0007669"/>
    <property type="project" value="InterPro"/>
</dbReference>
<feature type="domain" description="SOCS box" evidence="2">
    <location>
        <begin position="1103"/>
        <end position="1148"/>
    </location>
</feature>
<dbReference type="CDD" id="cd03716">
    <property type="entry name" value="SOCS_ASB_like"/>
    <property type="match status" value="1"/>
</dbReference>
<feature type="region of interest" description="Disordered" evidence="1">
    <location>
        <begin position="207"/>
        <end position="241"/>
    </location>
</feature>
<dbReference type="EMBL" id="JABXBU010000011">
    <property type="protein sequence ID" value="KAF8790604.1"/>
    <property type="molecule type" value="Genomic_DNA"/>
</dbReference>
<dbReference type="InterPro" id="IPR032016">
    <property type="entry name" value="MKRN2OS-like"/>
</dbReference>
<dbReference type="Proteomes" id="UP000807504">
    <property type="component" value="Unassembled WGS sequence"/>
</dbReference>
<dbReference type="Gene3D" id="3.30.1370.50">
    <property type="entry name" value="R3H-like domain"/>
    <property type="match status" value="1"/>
</dbReference>
<dbReference type="SUPFAM" id="SSF158235">
    <property type="entry name" value="SOCS box-like"/>
    <property type="match status" value="1"/>
</dbReference>
<feature type="region of interest" description="Disordered" evidence="1">
    <location>
        <begin position="430"/>
        <end position="466"/>
    </location>
</feature>
<dbReference type="PROSITE" id="PS50225">
    <property type="entry name" value="SOCS"/>
    <property type="match status" value="1"/>
</dbReference>
<dbReference type="SMART" id="SM00969">
    <property type="entry name" value="SOCS_box"/>
    <property type="match status" value="1"/>
</dbReference>
<reference evidence="3" key="1">
    <citation type="journal article" date="2020" name="bioRxiv">
        <title>Chromosome-level reference genome of the European wasp spider Argiope bruennichi: a resource for studies on range expansion and evolutionary adaptation.</title>
        <authorList>
            <person name="Sheffer M.M."/>
            <person name="Hoppe A."/>
            <person name="Krehenwinkel H."/>
            <person name="Uhl G."/>
            <person name="Kuss A.W."/>
            <person name="Jensen L."/>
            <person name="Jensen C."/>
            <person name="Gillespie R.G."/>
            <person name="Hoff K.J."/>
            <person name="Prost S."/>
        </authorList>
    </citation>
    <scope>NUCLEOTIDE SEQUENCE</scope>
</reference>
<keyword evidence="4" id="KW-1185">Reference proteome</keyword>
<evidence type="ECO:0000259" key="2">
    <source>
        <dbReference type="PROSITE" id="PS50225"/>
    </source>
</evidence>
<dbReference type="Pfam" id="PF16044">
    <property type="entry name" value="DUF4796_C"/>
    <property type="match status" value="1"/>
</dbReference>
<dbReference type="AlphaFoldDB" id="A0A8T0FH55"/>
<feature type="compositionally biased region" description="Basic and acidic residues" evidence="1">
    <location>
        <begin position="81"/>
        <end position="94"/>
    </location>
</feature>
<feature type="compositionally biased region" description="Basic and acidic residues" evidence="1">
    <location>
        <begin position="1"/>
        <end position="16"/>
    </location>
</feature>
<feature type="compositionally biased region" description="Low complexity" evidence="1">
    <location>
        <begin position="110"/>
        <end position="127"/>
    </location>
</feature>
<dbReference type="Pfam" id="PF07525">
    <property type="entry name" value="SOCS_box"/>
    <property type="match status" value="1"/>
</dbReference>
<dbReference type="SUPFAM" id="SSF82708">
    <property type="entry name" value="R3H domain"/>
    <property type="match status" value="1"/>
</dbReference>
<dbReference type="PANTHER" id="PTHR33963">
    <property type="entry name" value="MKRN2 OPPOSITE STRAND PROTEIN"/>
    <property type="match status" value="1"/>
</dbReference>
<feature type="region of interest" description="Disordered" evidence="1">
    <location>
        <begin position="617"/>
        <end position="648"/>
    </location>
</feature>
<feature type="compositionally biased region" description="Low complexity" evidence="1">
    <location>
        <begin position="639"/>
        <end position="648"/>
    </location>
</feature>
<dbReference type="PANTHER" id="PTHR33963:SF2">
    <property type="entry name" value="MKRN2 OPPOSITE STRAND PROTEIN"/>
    <property type="match status" value="1"/>
</dbReference>
<feature type="region of interest" description="Disordered" evidence="1">
    <location>
        <begin position="282"/>
        <end position="311"/>
    </location>
</feature>
<protein>
    <submittedName>
        <fullName evidence="3">MKRN2 opposite strand protein like</fullName>
    </submittedName>
</protein>
<dbReference type="InterPro" id="IPR036867">
    <property type="entry name" value="R3H_dom_sf"/>
</dbReference>